<keyword evidence="10" id="KW-1185">Reference proteome</keyword>
<comment type="function">
    <text evidence="7">Catalyzes the GTP-dependent ribosomal translocation step during translation elongation. During this step, the ribosome changes from the pre-translocational (PRE) to the post-translocational (POST) state as the newly formed A-site-bound peptidyl-tRNA and P-site-bound deacylated tRNA move to the P and E sites, respectively. Catalyzes the coordinated movement of the two tRNA molecules, the mRNA and conformational changes in the ribosome.</text>
</comment>
<dbReference type="InterPro" id="IPR014721">
    <property type="entry name" value="Ribsml_uS5_D2-typ_fold_subgr"/>
</dbReference>
<dbReference type="InterPro" id="IPR041095">
    <property type="entry name" value="EFG_II"/>
</dbReference>
<evidence type="ECO:0000259" key="8">
    <source>
        <dbReference type="PROSITE" id="PS51722"/>
    </source>
</evidence>
<dbReference type="PANTHER" id="PTHR43261">
    <property type="entry name" value="TRANSLATION ELONGATION FACTOR G-RELATED"/>
    <property type="match status" value="1"/>
</dbReference>
<evidence type="ECO:0000256" key="5">
    <source>
        <dbReference type="ARBA" id="ARBA00022917"/>
    </source>
</evidence>
<dbReference type="InterPro" id="IPR035647">
    <property type="entry name" value="EFG_III/V"/>
</dbReference>
<dbReference type="InterPro" id="IPR031157">
    <property type="entry name" value="G_TR_CS"/>
</dbReference>
<keyword evidence="7" id="KW-0963">Cytoplasm</keyword>
<dbReference type="Pfam" id="PF03144">
    <property type="entry name" value="GTP_EFTU_D2"/>
    <property type="match status" value="1"/>
</dbReference>
<dbReference type="PROSITE" id="PS51722">
    <property type="entry name" value="G_TR_2"/>
    <property type="match status" value="1"/>
</dbReference>
<sequence length="692" mass="76992">MPREFSLDKYRNIGIMAHIDAGKTTATERILFYTGRIHKLGETHEGASQMDWMSQEQERGITITSAATTAQWNDHRINIIDTPGHVDFTVEVERSLRVLDGSVALLDAQSGVEPQTETVWRQATTYGVPRVVFINKMDKMGADYLYSVGTLEDRLGANAHPIQLPIGAEDDFEGIIDLVEMKAYFYGDDLGNKITTEEIPDEYKDQAEEYRTRLVEAVAELDEDLMEKYLEGEEFTIDELKKAIRRATCDVEFYPVLVGSAFKNKGVQLLLDAVIDYLPSPLDVPAIEGHRPDTDEEIIRKSDDSEPFSALAFKVMTDPYVGKLTFFRVYSGTLKSGSYVKNATKNKRERVGRILQMHANHREEVSEVFAGDIAGGVGLKDTATGDTLCDEKDLVILESMEFPDPVIAVAIEPKSKADQDKMAVALGKLAEEDPTFKTETNEETGQTIIHGMGELHLDIIVDRLKREFRVEANVGAPQVAYRETFRASAEVEGKFVRQSGGRGQYGHVWVKFEPNEEGAGYEFHDKIVGGVVPREYIPSVGKGIEETMETGVVAGYPLIDIKATLFDGSYHDVDSNETAFKVAASMALKEAKNKCKPVLLEPMMKVEIVVPEEYMGDIMGDVTSRRGRVEGMGTRGTASVVDAFVPLSEMFGYATSLRSNTQGRGTYTMHFSHYEEVPKSISEEIIKKNSGQ</sequence>
<dbReference type="InterPro" id="IPR004540">
    <property type="entry name" value="Transl_elong_EFG/EF2"/>
</dbReference>
<dbReference type="Gene3D" id="3.40.50.300">
    <property type="entry name" value="P-loop containing nucleotide triphosphate hydrolases"/>
    <property type="match status" value="1"/>
</dbReference>
<dbReference type="PANTHER" id="PTHR43261:SF1">
    <property type="entry name" value="RIBOSOME-RELEASING FACTOR 2, MITOCHONDRIAL"/>
    <property type="match status" value="1"/>
</dbReference>
<dbReference type="CDD" id="cd01886">
    <property type="entry name" value="EF-G"/>
    <property type="match status" value="1"/>
</dbReference>
<evidence type="ECO:0000256" key="1">
    <source>
        <dbReference type="ARBA" id="ARBA00005870"/>
    </source>
</evidence>
<evidence type="ECO:0000256" key="4">
    <source>
        <dbReference type="ARBA" id="ARBA00022768"/>
    </source>
</evidence>
<dbReference type="NCBIfam" id="TIGR00231">
    <property type="entry name" value="small_GTP"/>
    <property type="match status" value="1"/>
</dbReference>
<dbReference type="SMART" id="SM00838">
    <property type="entry name" value="EFG_C"/>
    <property type="match status" value="1"/>
</dbReference>
<dbReference type="SUPFAM" id="SSF54211">
    <property type="entry name" value="Ribosomal protein S5 domain 2-like"/>
    <property type="match status" value="1"/>
</dbReference>
<dbReference type="InterPro" id="IPR004161">
    <property type="entry name" value="EFTu-like_2"/>
</dbReference>
<dbReference type="SUPFAM" id="SSF50447">
    <property type="entry name" value="Translation proteins"/>
    <property type="match status" value="1"/>
</dbReference>
<evidence type="ECO:0000256" key="6">
    <source>
        <dbReference type="ARBA" id="ARBA00023134"/>
    </source>
</evidence>
<evidence type="ECO:0000313" key="9">
    <source>
        <dbReference type="EMBL" id="MDQ0352415.1"/>
    </source>
</evidence>
<dbReference type="PRINTS" id="PR00315">
    <property type="entry name" value="ELONGATNFCT"/>
</dbReference>
<evidence type="ECO:0000256" key="7">
    <source>
        <dbReference type="HAMAP-Rule" id="MF_00054"/>
    </source>
</evidence>
<dbReference type="PROSITE" id="PS00301">
    <property type="entry name" value="G_TR_1"/>
    <property type="match status" value="1"/>
</dbReference>
<dbReference type="InterPro" id="IPR047872">
    <property type="entry name" value="EFG_IV"/>
</dbReference>
<reference evidence="9 10" key="1">
    <citation type="submission" date="2023-07" db="EMBL/GenBank/DDBJ databases">
        <title>Genomic Encyclopedia of Type Strains, Phase IV (KMG-IV): sequencing the most valuable type-strain genomes for metagenomic binning, comparative biology and taxonomic classification.</title>
        <authorList>
            <person name="Goeker M."/>
        </authorList>
    </citation>
    <scope>NUCLEOTIDE SEQUENCE [LARGE SCALE GENOMIC DNA]</scope>
    <source>
        <strain evidence="9 10">DSM 15448</strain>
    </source>
</reference>
<dbReference type="InterPro" id="IPR009022">
    <property type="entry name" value="EFG_III"/>
</dbReference>
<dbReference type="EMBL" id="JAUSUP010000008">
    <property type="protein sequence ID" value="MDQ0352415.1"/>
    <property type="molecule type" value="Genomic_DNA"/>
</dbReference>
<comment type="subcellular location">
    <subcellularLocation>
        <location evidence="7">Cytoplasm</location>
    </subcellularLocation>
</comment>
<gene>
    <name evidence="7" type="primary">fusA</name>
    <name evidence="9" type="ORF">J2R98_002259</name>
</gene>
<organism evidence="9 10">
    <name type="scientific">Alkalibacillus filiformis</name>
    <dbReference type="NCBI Taxonomy" id="200990"/>
    <lineage>
        <taxon>Bacteria</taxon>
        <taxon>Bacillati</taxon>
        <taxon>Bacillota</taxon>
        <taxon>Bacilli</taxon>
        <taxon>Bacillales</taxon>
        <taxon>Bacillaceae</taxon>
        <taxon>Alkalibacillus</taxon>
    </lineage>
</organism>
<dbReference type="InterPro" id="IPR035649">
    <property type="entry name" value="EFG_V"/>
</dbReference>
<feature type="binding site" evidence="7">
    <location>
        <begin position="135"/>
        <end position="138"/>
    </location>
    <ligand>
        <name>GTP</name>
        <dbReference type="ChEBI" id="CHEBI:37565"/>
    </ligand>
</feature>
<keyword evidence="6 7" id="KW-0342">GTP-binding</keyword>
<dbReference type="InterPro" id="IPR000795">
    <property type="entry name" value="T_Tr_GTP-bd_dom"/>
</dbReference>
<dbReference type="SUPFAM" id="SSF52540">
    <property type="entry name" value="P-loop containing nucleoside triphosphate hydrolases"/>
    <property type="match status" value="1"/>
</dbReference>
<feature type="binding site" evidence="7">
    <location>
        <begin position="81"/>
        <end position="85"/>
    </location>
    <ligand>
        <name>GTP</name>
        <dbReference type="ChEBI" id="CHEBI:37565"/>
    </ligand>
</feature>
<dbReference type="HAMAP" id="MF_00054_B">
    <property type="entry name" value="EF_G_EF_2_B"/>
    <property type="match status" value="1"/>
</dbReference>
<dbReference type="SUPFAM" id="SSF54980">
    <property type="entry name" value="EF-G C-terminal domain-like"/>
    <property type="match status" value="2"/>
</dbReference>
<dbReference type="Pfam" id="PF14492">
    <property type="entry name" value="EFG_III"/>
    <property type="match status" value="1"/>
</dbReference>
<evidence type="ECO:0000313" key="10">
    <source>
        <dbReference type="Proteomes" id="UP001236723"/>
    </source>
</evidence>
<feature type="binding site" evidence="7">
    <location>
        <begin position="17"/>
        <end position="24"/>
    </location>
    <ligand>
        <name>GTP</name>
        <dbReference type="ChEBI" id="CHEBI:37565"/>
    </ligand>
</feature>
<dbReference type="Gene3D" id="3.30.230.10">
    <property type="match status" value="1"/>
</dbReference>
<dbReference type="InterPro" id="IPR005517">
    <property type="entry name" value="Transl_elong_EFG/EF2_IV"/>
</dbReference>
<name>A0ABU0DVN9_9BACI</name>
<dbReference type="Gene3D" id="3.30.70.870">
    <property type="entry name" value="Elongation Factor G (Translational Gtpase), domain 3"/>
    <property type="match status" value="1"/>
</dbReference>
<dbReference type="Pfam" id="PF00679">
    <property type="entry name" value="EFG_C"/>
    <property type="match status" value="1"/>
</dbReference>
<keyword evidence="3 7" id="KW-0547">Nucleotide-binding</keyword>
<accession>A0ABU0DVN9</accession>
<dbReference type="CDD" id="cd03713">
    <property type="entry name" value="EFG_mtEFG_C"/>
    <property type="match status" value="1"/>
</dbReference>
<comment type="caution">
    <text evidence="9">The sequence shown here is derived from an EMBL/GenBank/DDBJ whole genome shotgun (WGS) entry which is preliminary data.</text>
</comment>
<proteinExistence type="inferred from homology"/>
<keyword evidence="5 7" id="KW-0648">Protein biosynthesis</keyword>
<dbReference type="InterPro" id="IPR005225">
    <property type="entry name" value="Small_GTP-bd"/>
</dbReference>
<dbReference type="GO" id="GO:0003746">
    <property type="term" value="F:translation elongation factor activity"/>
    <property type="evidence" value="ECO:0007669"/>
    <property type="project" value="UniProtKB-KW"/>
</dbReference>
<dbReference type="InterPro" id="IPR009000">
    <property type="entry name" value="Transl_B-barrel_sf"/>
</dbReference>
<dbReference type="NCBIfam" id="NF009381">
    <property type="entry name" value="PRK12740.1-5"/>
    <property type="match status" value="1"/>
</dbReference>
<dbReference type="SMART" id="SM00889">
    <property type="entry name" value="EFG_IV"/>
    <property type="match status" value="1"/>
</dbReference>
<dbReference type="InterPro" id="IPR027417">
    <property type="entry name" value="P-loop_NTPase"/>
</dbReference>
<protein>
    <recommendedName>
        <fullName evidence="2 7">Elongation factor G</fullName>
        <shortName evidence="7">EF-G</shortName>
    </recommendedName>
</protein>
<dbReference type="CDD" id="cd16262">
    <property type="entry name" value="EFG_III"/>
    <property type="match status" value="1"/>
</dbReference>
<dbReference type="InterPro" id="IPR020568">
    <property type="entry name" value="Ribosomal_Su5_D2-typ_SF"/>
</dbReference>
<dbReference type="InterPro" id="IPR000640">
    <property type="entry name" value="EFG_V-like"/>
</dbReference>
<dbReference type="Gene3D" id="3.30.70.240">
    <property type="match status" value="1"/>
</dbReference>
<dbReference type="RefSeq" id="WP_307068966.1">
    <property type="nucleotide sequence ID" value="NZ_JAUSUP010000008.1"/>
</dbReference>
<dbReference type="Gene3D" id="2.40.30.10">
    <property type="entry name" value="Translation factors"/>
    <property type="match status" value="1"/>
</dbReference>
<dbReference type="Pfam" id="PF00009">
    <property type="entry name" value="GTP_EFTU"/>
    <property type="match status" value="1"/>
</dbReference>
<comment type="similarity">
    <text evidence="1 7">Belongs to the TRAFAC class translation factor GTPase superfamily. Classic translation factor GTPase family. EF-G/EF-2 subfamily.</text>
</comment>
<dbReference type="Proteomes" id="UP001236723">
    <property type="component" value="Unassembled WGS sequence"/>
</dbReference>
<evidence type="ECO:0000256" key="3">
    <source>
        <dbReference type="ARBA" id="ARBA00022741"/>
    </source>
</evidence>
<keyword evidence="4 7" id="KW-0251">Elongation factor</keyword>
<evidence type="ECO:0000256" key="2">
    <source>
        <dbReference type="ARBA" id="ARBA00017872"/>
    </source>
</evidence>
<dbReference type="NCBIfam" id="TIGR00484">
    <property type="entry name" value="EF-G"/>
    <property type="match status" value="1"/>
</dbReference>
<feature type="domain" description="Tr-type G" evidence="8">
    <location>
        <begin position="8"/>
        <end position="282"/>
    </location>
</feature>
<dbReference type="NCBIfam" id="NF009379">
    <property type="entry name" value="PRK12740.1-3"/>
    <property type="match status" value="1"/>
</dbReference>
<dbReference type="Pfam" id="PF03764">
    <property type="entry name" value="EFG_IV"/>
    <property type="match status" value="1"/>
</dbReference>
<dbReference type="CDD" id="cd01434">
    <property type="entry name" value="EFG_mtEFG1_IV"/>
    <property type="match status" value="1"/>
</dbReference>
<dbReference type="CDD" id="cd04088">
    <property type="entry name" value="EFG_mtEFG_II"/>
    <property type="match status" value="1"/>
</dbReference>